<dbReference type="eggNOG" id="KOG3105">
    <property type="taxonomic scope" value="Eukaryota"/>
</dbReference>
<sequence>MDGRIHPPAFICLQEPTGEFGPRITIPSWPNLVITASKTGKLDKNLMKRFINEVYTKIALEKFFYLIRGLTFFIPEGATSLMQPLDVCTFPQWKDFVKRFQERVILDRAPVNLQSREAIITMNSLILNQFKSPLFCPMFRYALSKARFPIESIRFEGLKEICFEPDAIICTDCSDNRGSFIQCSYGQLKNNFLSTRRALSNEL</sequence>
<name>T1L0B0_TETUR</name>
<organism evidence="1 2">
    <name type="scientific">Tetranychus urticae</name>
    <name type="common">Two-spotted spider mite</name>
    <dbReference type="NCBI Taxonomy" id="32264"/>
    <lineage>
        <taxon>Eukaryota</taxon>
        <taxon>Metazoa</taxon>
        <taxon>Ecdysozoa</taxon>
        <taxon>Arthropoda</taxon>
        <taxon>Chelicerata</taxon>
        <taxon>Arachnida</taxon>
        <taxon>Acari</taxon>
        <taxon>Acariformes</taxon>
        <taxon>Trombidiformes</taxon>
        <taxon>Prostigmata</taxon>
        <taxon>Eleutherengona</taxon>
        <taxon>Raphignathae</taxon>
        <taxon>Tetranychoidea</taxon>
        <taxon>Tetranychidae</taxon>
        <taxon>Tetranychus</taxon>
    </lineage>
</organism>
<dbReference type="EnsemblMetazoa" id="tetur309g00010.1">
    <property type="protein sequence ID" value="tetur309g00010.1"/>
    <property type="gene ID" value="tetur309g00010"/>
</dbReference>
<dbReference type="HOGENOM" id="CLU_080889_0_0_1"/>
<evidence type="ECO:0000313" key="2">
    <source>
        <dbReference type="Proteomes" id="UP000015104"/>
    </source>
</evidence>
<dbReference type="Proteomes" id="UP000015104">
    <property type="component" value="Unassembled WGS sequence"/>
</dbReference>
<evidence type="ECO:0008006" key="3">
    <source>
        <dbReference type="Google" id="ProtNLM"/>
    </source>
</evidence>
<proteinExistence type="predicted"/>
<reference evidence="2" key="1">
    <citation type="submission" date="2011-08" db="EMBL/GenBank/DDBJ databases">
        <authorList>
            <person name="Rombauts S."/>
        </authorList>
    </citation>
    <scope>NUCLEOTIDE SEQUENCE</scope>
    <source>
        <strain evidence="2">London</strain>
    </source>
</reference>
<reference evidence="1" key="2">
    <citation type="submission" date="2015-06" db="UniProtKB">
        <authorList>
            <consortium name="EnsemblMetazoa"/>
        </authorList>
    </citation>
    <scope>IDENTIFICATION</scope>
</reference>
<accession>T1L0B0</accession>
<dbReference type="EMBL" id="CAEY01000860">
    <property type="status" value="NOT_ANNOTATED_CDS"/>
    <property type="molecule type" value="Genomic_DNA"/>
</dbReference>
<keyword evidence="2" id="KW-1185">Reference proteome</keyword>
<evidence type="ECO:0000313" key="1">
    <source>
        <dbReference type="EnsemblMetazoa" id="tetur309g00010.1"/>
    </source>
</evidence>
<dbReference type="AlphaFoldDB" id="T1L0B0"/>
<protein>
    <recommendedName>
        <fullName evidence="3">DDE-1 domain-containing protein</fullName>
    </recommendedName>
</protein>